<protein>
    <submittedName>
        <fullName evidence="9">Sulfonate ABC transporter permease</fullName>
    </submittedName>
</protein>
<keyword evidence="2 7" id="KW-0813">Transport</keyword>
<dbReference type="RefSeq" id="WP_224786299.1">
    <property type="nucleotide sequence ID" value="NZ_CABPRW010000015.1"/>
</dbReference>
<dbReference type="PROSITE" id="PS50928">
    <property type="entry name" value="ABC_TM1"/>
    <property type="match status" value="1"/>
</dbReference>
<feature type="transmembrane region" description="Helical" evidence="7">
    <location>
        <begin position="335"/>
        <end position="362"/>
    </location>
</feature>
<evidence type="ECO:0000256" key="4">
    <source>
        <dbReference type="ARBA" id="ARBA00022692"/>
    </source>
</evidence>
<evidence type="ECO:0000256" key="7">
    <source>
        <dbReference type="RuleBase" id="RU363032"/>
    </source>
</evidence>
<feature type="transmembrane region" description="Helical" evidence="7">
    <location>
        <begin position="185"/>
        <end position="206"/>
    </location>
</feature>
<keyword evidence="6 7" id="KW-0472">Membrane</keyword>
<dbReference type="InterPro" id="IPR035906">
    <property type="entry name" value="MetI-like_sf"/>
</dbReference>
<dbReference type="GO" id="GO:0005886">
    <property type="term" value="C:plasma membrane"/>
    <property type="evidence" value="ECO:0007669"/>
    <property type="project" value="UniProtKB-SubCell"/>
</dbReference>
<dbReference type="Pfam" id="PF00528">
    <property type="entry name" value="BPD_transp_1"/>
    <property type="match status" value="1"/>
</dbReference>
<feature type="transmembrane region" description="Helical" evidence="7">
    <location>
        <begin position="125"/>
        <end position="146"/>
    </location>
</feature>
<keyword evidence="5 7" id="KW-1133">Transmembrane helix</keyword>
<evidence type="ECO:0000313" key="9">
    <source>
        <dbReference type="EMBL" id="VVE49472.1"/>
    </source>
</evidence>
<comment type="similarity">
    <text evidence="7">Belongs to the binding-protein-dependent transport system permease family.</text>
</comment>
<evidence type="ECO:0000256" key="2">
    <source>
        <dbReference type="ARBA" id="ARBA00022448"/>
    </source>
</evidence>
<feature type="transmembrane region" description="Helical" evidence="7">
    <location>
        <begin position="57"/>
        <end position="75"/>
    </location>
</feature>
<dbReference type="Gene3D" id="1.10.3720.10">
    <property type="entry name" value="MetI-like"/>
    <property type="match status" value="1"/>
</dbReference>
<evidence type="ECO:0000256" key="1">
    <source>
        <dbReference type="ARBA" id="ARBA00004651"/>
    </source>
</evidence>
<evidence type="ECO:0000256" key="3">
    <source>
        <dbReference type="ARBA" id="ARBA00022475"/>
    </source>
</evidence>
<dbReference type="SUPFAM" id="SSF161098">
    <property type="entry name" value="MetI-like"/>
    <property type="match status" value="1"/>
</dbReference>
<comment type="subcellular location">
    <subcellularLocation>
        <location evidence="1 7">Cell membrane</location>
        <topology evidence="1 7">Multi-pass membrane protein</topology>
    </subcellularLocation>
</comment>
<keyword evidence="4 7" id="KW-0812">Transmembrane</keyword>
<dbReference type="EMBL" id="CABPRW010000015">
    <property type="protein sequence ID" value="VVE49472.1"/>
    <property type="molecule type" value="Genomic_DNA"/>
</dbReference>
<name>A0A5E4YLR9_9BURK</name>
<evidence type="ECO:0000313" key="10">
    <source>
        <dbReference type="Proteomes" id="UP000382577"/>
    </source>
</evidence>
<dbReference type="Proteomes" id="UP000382577">
    <property type="component" value="Unassembled WGS sequence"/>
</dbReference>
<evidence type="ECO:0000256" key="5">
    <source>
        <dbReference type="ARBA" id="ARBA00022989"/>
    </source>
</evidence>
<feature type="transmembrane region" description="Helical" evidence="7">
    <location>
        <begin position="285"/>
        <end position="315"/>
    </location>
</feature>
<organism evidence="9 10">
    <name type="scientific">Pandoraea fibrosis</name>
    <dbReference type="NCBI Taxonomy" id="1891094"/>
    <lineage>
        <taxon>Bacteria</taxon>
        <taxon>Pseudomonadati</taxon>
        <taxon>Pseudomonadota</taxon>
        <taxon>Betaproteobacteria</taxon>
        <taxon>Burkholderiales</taxon>
        <taxon>Burkholderiaceae</taxon>
        <taxon>Pandoraea</taxon>
    </lineage>
</organism>
<feature type="domain" description="ABC transmembrane type-1" evidence="8">
    <location>
        <begin position="179"/>
        <end position="360"/>
    </location>
</feature>
<evidence type="ECO:0000256" key="6">
    <source>
        <dbReference type="ARBA" id="ARBA00023136"/>
    </source>
</evidence>
<evidence type="ECO:0000259" key="8">
    <source>
        <dbReference type="PROSITE" id="PS50928"/>
    </source>
</evidence>
<dbReference type="CDD" id="cd06261">
    <property type="entry name" value="TM_PBP2"/>
    <property type="match status" value="1"/>
</dbReference>
<reference evidence="9 10" key="1">
    <citation type="submission" date="2019-08" db="EMBL/GenBank/DDBJ databases">
        <authorList>
            <person name="Peeters C."/>
        </authorList>
    </citation>
    <scope>NUCLEOTIDE SEQUENCE [LARGE SCALE GENOMIC DNA]</scope>
    <source>
        <strain evidence="9 10">LMG 31113</strain>
    </source>
</reference>
<dbReference type="PANTHER" id="PTHR30151:SF0">
    <property type="entry name" value="ABC TRANSPORTER PERMEASE PROTEIN MJ0413-RELATED"/>
    <property type="match status" value="1"/>
</dbReference>
<dbReference type="PANTHER" id="PTHR30151">
    <property type="entry name" value="ALKANE SULFONATE ABC TRANSPORTER-RELATED, MEMBRANE SUBUNIT"/>
    <property type="match status" value="1"/>
</dbReference>
<proteinExistence type="inferred from homology"/>
<gene>
    <name evidence="9" type="ORF">PFI31113_04573</name>
</gene>
<dbReference type="InterPro" id="IPR000515">
    <property type="entry name" value="MetI-like"/>
</dbReference>
<dbReference type="GO" id="GO:0055085">
    <property type="term" value="P:transmembrane transport"/>
    <property type="evidence" value="ECO:0007669"/>
    <property type="project" value="InterPro"/>
</dbReference>
<feature type="transmembrane region" description="Helical" evidence="7">
    <location>
        <begin position="243"/>
        <end position="264"/>
    </location>
</feature>
<sequence length="376" mass="39758">MSAILDNAALRGASPAGALELAEQAEGTTLRAPSPVPLPRFDETEIDQLFAAPRTPAIWGVGFAAALAWAAFGALTLRWPNKVVGFSDWAFTDELGVVALAIAALLAVLSVAGRATPPLLRLREAITGTGPWLVAIALVLAAWEILTAKTSALPTPFFAPPQALIEVYTDDWQRLGDSAVNTLKLLGIGFGLGAIAGFLIGVSIGWSRAIGYWVHPVLRVLGPVPATALLPLTFYFFPSSYSAAAFLIALSTAFPVAVLTWSGVAGVNKSYYDVARTLGASDAFLVLRVAIPAALPNVFVGLFMGLGASFSVLVTAEMMGVKSGLGWYLTWAQGWASYVNMYAALIVMALLFSGVITLLFTVRDRALAWQKGTVKW</sequence>
<dbReference type="AlphaFoldDB" id="A0A5E4YLR9"/>
<accession>A0A5E4YLR9</accession>
<feature type="transmembrane region" description="Helical" evidence="7">
    <location>
        <begin position="95"/>
        <end position="113"/>
    </location>
</feature>
<feature type="transmembrane region" description="Helical" evidence="7">
    <location>
        <begin position="218"/>
        <end position="237"/>
    </location>
</feature>
<keyword evidence="3" id="KW-1003">Cell membrane</keyword>